<dbReference type="PANTHER" id="PTHR36220:SF1">
    <property type="entry name" value="GAMMA TUBULIN COMPLEX COMPONENT C-TERMINAL DOMAIN-CONTAINING PROTEIN"/>
    <property type="match status" value="1"/>
</dbReference>
<evidence type="ECO:0000313" key="2">
    <source>
        <dbReference type="Proteomes" id="UP000551616"/>
    </source>
</evidence>
<proteinExistence type="predicted"/>
<keyword evidence="2" id="KW-1185">Reference proteome</keyword>
<organism evidence="1 2">
    <name type="scientific">Bremerella alba</name>
    <dbReference type="NCBI Taxonomy" id="980252"/>
    <lineage>
        <taxon>Bacteria</taxon>
        <taxon>Pseudomonadati</taxon>
        <taxon>Planctomycetota</taxon>
        <taxon>Planctomycetia</taxon>
        <taxon>Pirellulales</taxon>
        <taxon>Pirellulaceae</taxon>
        <taxon>Bremerella</taxon>
    </lineage>
</organism>
<name>A0A7V8V718_9BACT</name>
<gene>
    <name evidence="1" type="ORF">HOV93_33480</name>
</gene>
<sequence length="879" mass="97146">MSMSKMHLPHQSVNIRWFSIVLILFSIGGCSAESPVDDGDAGVFEETEDDKRVGQTRKANEHSNLTNLKLNRIGSGSGITPEQITAAAKNTDVNFTQLKDIRSKFWKTKPDDSEYESLRKIYAEALLEKDIQILHAGIATGSDGFLSKVVRVSLDGGVSEIARPALSRWVDGIRKHMGIREKQRYQMLENINAYDRIRFNKALAATQHLAQQYETMRDWGEYVAAGRHEDFYPTPESYVAFVLLTDGEGVSQEQAQAKYHDFARMIGEEIVLVASQKQRLHPKDRYGFQEGSKMKLMYDLMQEISRASDVGFILNNFRMLARADDRWAEAVSDYQEMMQLIDSEVALKAASHVRQRSDASLELFLREIRQHSDKYCFLAVIARSHGMQWKEAQNQYKELCKIYGEATVLRVANHVRTAKVVHGQYGSEYIEDPSQLINGEGPDKIALVTREEGMLTLLKLEPRKELPTEKENKPQTAILDTLSPDNRLSTASLPVNVLDSGLAAHQGGVAVGLSGIKPGQVLGFTVGKSTDKVVVFEVGKTEEPVSISNSDLLASPVALDMSERFVIVGKRHAWLGDPKTGRGPRINAGEAYVFDRNTGKLVTKLRLPNSLIRRNLGFGYAVVTYGDYAAVGAPWGRGKFEDEGEVHLLDATNGTYFTKIGMPRQYQGSHRFGSGLASDGKTLMVLATGEGEYAEREPGVFLFKAKHATFITKLEIPKDDSLQKSFGQSMAVSGKWAVVGYPTHEEGGSALVYDSTSGTLLATLKNSTIDTNPNEQPPLGKSDLVSLIPQKGIHDNHFGKSLAISGQTLVVASDKALHVYDVATSTAQYVIPINDSMKSKGFRIQHVSLDGNIIAASLSNGTGGRWSHHVINTDEFRID</sequence>
<comment type="caution">
    <text evidence="1">The sequence shown here is derived from an EMBL/GenBank/DDBJ whole genome shotgun (WGS) entry which is preliminary data.</text>
</comment>
<accession>A0A7V8V718</accession>
<evidence type="ECO:0000313" key="1">
    <source>
        <dbReference type="EMBL" id="MBA2116159.1"/>
    </source>
</evidence>
<protein>
    <submittedName>
        <fullName evidence="1">Uncharacterized protein</fullName>
    </submittedName>
</protein>
<dbReference type="RefSeq" id="WP_207397582.1">
    <property type="nucleotide sequence ID" value="NZ_JABRWO010000009.1"/>
</dbReference>
<dbReference type="AlphaFoldDB" id="A0A7V8V718"/>
<dbReference type="Gene3D" id="2.130.10.10">
    <property type="entry name" value="YVTN repeat-like/Quinoprotein amine dehydrogenase"/>
    <property type="match status" value="1"/>
</dbReference>
<reference evidence="1 2" key="1">
    <citation type="submission" date="2020-05" db="EMBL/GenBank/DDBJ databases">
        <title>Bremerella alba sp. nov., a novel planctomycete isolated from the surface of the macroalga Fucus spiralis.</title>
        <authorList>
            <person name="Godinho O."/>
            <person name="Botelho R."/>
            <person name="Albuquerque L."/>
            <person name="Wiegand S."/>
            <person name="Da Costa M.S."/>
            <person name="Lobo-Da-Cunha A."/>
            <person name="Jogler C."/>
            <person name="Lage O.M."/>
        </authorList>
    </citation>
    <scope>NUCLEOTIDE SEQUENCE [LARGE SCALE GENOMIC DNA]</scope>
    <source>
        <strain evidence="1 2">FF15</strain>
    </source>
</reference>
<dbReference type="PROSITE" id="PS51257">
    <property type="entry name" value="PROKAR_LIPOPROTEIN"/>
    <property type="match status" value="1"/>
</dbReference>
<dbReference type="Proteomes" id="UP000551616">
    <property type="component" value="Unassembled WGS sequence"/>
</dbReference>
<dbReference type="InterPro" id="IPR015943">
    <property type="entry name" value="WD40/YVTN_repeat-like_dom_sf"/>
</dbReference>
<dbReference type="PANTHER" id="PTHR36220">
    <property type="entry name" value="UNNAMED PRODUCT"/>
    <property type="match status" value="1"/>
</dbReference>
<dbReference type="InterPro" id="IPR011047">
    <property type="entry name" value="Quinoprotein_ADH-like_sf"/>
</dbReference>
<dbReference type="SUPFAM" id="SSF50998">
    <property type="entry name" value="Quinoprotein alcohol dehydrogenase-like"/>
    <property type="match status" value="1"/>
</dbReference>
<dbReference type="EMBL" id="JABRWO010000009">
    <property type="protein sequence ID" value="MBA2116159.1"/>
    <property type="molecule type" value="Genomic_DNA"/>
</dbReference>